<evidence type="ECO:0000259" key="4">
    <source>
        <dbReference type="PROSITE" id="PS50949"/>
    </source>
</evidence>
<dbReference type="SUPFAM" id="SSF46785">
    <property type="entry name" value="Winged helix' DNA-binding domain"/>
    <property type="match status" value="1"/>
</dbReference>
<dbReference type="Pfam" id="PF00392">
    <property type="entry name" value="GntR"/>
    <property type="match status" value="1"/>
</dbReference>
<dbReference type="InterPro" id="IPR050679">
    <property type="entry name" value="Bact_HTH_transcr_reg"/>
</dbReference>
<dbReference type="EMBL" id="FOCO01000055">
    <property type="protein sequence ID" value="SEO16548.1"/>
    <property type="molecule type" value="Genomic_DNA"/>
</dbReference>
<keyword evidence="1" id="KW-0805">Transcription regulation</keyword>
<proteinExistence type="predicted"/>
<sequence length="230" mass="24956">MTTITWQSVQAEALRRIRSREWPPGAQIPHEADLATELGCARATVNRALRDLASAGLLDRKRKAGTRVPLNPVRKATFDIPIIRLDVQARGLPYTYRLLHQTTAAPPPDVAQRLMLPGDTPMIHILALHLAANAPFCLEDRWINPAATPHITTADLSEISANEWLVQNAAFTAGDVALSAIAAPPATAHHLNCPPGAPLFTVDRTTWAGATPITCVRLCYAPGHQMQAKI</sequence>
<dbReference type="InterPro" id="IPR011663">
    <property type="entry name" value="UTRA"/>
</dbReference>
<gene>
    <name evidence="5" type="ORF">SAMN05216227_10559</name>
</gene>
<evidence type="ECO:0000256" key="2">
    <source>
        <dbReference type="ARBA" id="ARBA00023125"/>
    </source>
</evidence>
<dbReference type="Proteomes" id="UP000183002">
    <property type="component" value="Unassembled WGS sequence"/>
</dbReference>
<dbReference type="InterPro" id="IPR028978">
    <property type="entry name" value="Chorismate_lyase_/UTRA_dom_sf"/>
</dbReference>
<organism evidence="5 6">
    <name type="scientific">Pseudorhodobacter antarcticus</name>
    <dbReference type="NCBI Taxonomy" id="1077947"/>
    <lineage>
        <taxon>Bacteria</taxon>
        <taxon>Pseudomonadati</taxon>
        <taxon>Pseudomonadota</taxon>
        <taxon>Alphaproteobacteria</taxon>
        <taxon>Rhodobacterales</taxon>
        <taxon>Paracoccaceae</taxon>
        <taxon>Pseudorhodobacter</taxon>
    </lineage>
</organism>
<dbReference type="SMART" id="SM00866">
    <property type="entry name" value="UTRA"/>
    <property type="match status" value="1"/>
</dbReference>
<dbReference type="InterPro" id="IPR000524">
    <property type="entry name" value="Tscrpt_reg_HTH_GntR"/>
</dbReference>
<dbReference type="Gene3D" id="3.40.1410.10">
    <property type="entry name" value="Chorismate lyase-like"/>
    <property type="match status" value="1"/>
</dbReference>
<dbReference type="PANTHER" id="PTHR44846:SF16">
    <property type="entry name" value="TRANSCRIPTIONAL REGULATOR PHNF-RELATED"/>
    <property type="match status" value="1"/>
</dbReference>
<dbReference type="Gene3D" id="1.10.10.10">
    <property type="entry name" value="Winged helix-like DNA-binding domain superfamily/Winged helix DNA-binding domain"/>
    <property type="match status" value="1"/>
</dbReference>
<dbReference type="PRINTS" id="PR00035">
    <property type="entry name" value="HTHGNTR"/>
</dbReference>
<protein>
    <submittedName>
        <fullName evidence="5">Transcriptional regulator, GntR family</fullName>
    </submittedName>
</protein>
<evidence type="ECO:0000256" key="3">
    <source>
        <dbReference type="ARBA" id="ARBA00023163"/>
    </source>
</evidence>
<keyword evidence="6" id="KW-1185">Reference proteome</keyword>
<dbReference type="RefSeq" id="WP_050519143.1">
    <property type="nucleotide sequence ID" value="NZ_FOCO01000055.1"/>
</dbReference>
<dbReference type="SMART" id="SM00345">
    <property type="entry name" value="HTH_GNTR"/>
    <property type="match status" value="1"/>
</dbReference>
<dbReference type="PROSITE" id="PS50949">
    <property type="entry name" value="HTH_GNTR"/>
    <property type="match status" value="1"/>
</dbReference>
<keyword evidence="2" id="KW-0238">DNA-binding</keyword>
<evidence type="ECO:0000313" key="5">
    <source>
        <dbReference type="EMBL" id="SEO16548.1"/>
    </source>
</evidence>
<dbReference type="STRING" id="1077947.SAMN05216227_10559"/>
<dbReference type="OrthoDB" id="9808698at2"/>
<dbReference type="GO" id="GO:0003700">
    <property type="term" value="F:DNA-binding transcription factor activity"/>
    <property type="evidence" value="ECO:0007669"/>
    <property type="project" value="InterPro"/>
</dbReference>
<evidence type="ECO:0000313" key="6">
    <source>
        <dbReference type="Proteomes" id="UP000183002"/>
    </source>
</evidence>
<dbReference type="Pfam" id="PF07702">
    <property type="entry name" value="UTRA"/>
    <property type="match status" value="1"/>
</dbReference>
<dbReference type="GO" id="GO:0003677">
    <property type="term" value="F:DNA binding"/>
    <property type="evidence" value="ECO:0007669"/>
    <property type="project" value="UniProtKB-KW"/>
</dbReference>
<accession>A0A1H8MH39</accession>
<dbReference type="SUPFAM" id="SSF64288">
    <property type="entry name" value="Chorismate lyase-like"/>
    <property type="match status" value="1"/>
</dbReference>
<dbReference type="InterPro" id="IPR036390">
    <property type="entry name" value="WH_DNA-bd_sf"/>
</dbReference>
<evidence type="ECO:0000256" key="1">
    <source>
        <dbReference type="ARBA" id="ARBA00023015"/>
    </source>
</evidence>
<dbReference type="CDD" id="cd07377">
    <property type="entry name" value="WHTH_GntR"/>
    <property type="match status" value="1"/>
</dbReference>
<reference evidence="5 6" key="1">
    <citation type="submission" date="2016-10" db="EMBL/GenBank/DDBJ databases">
        <authorList>
            <person name="de Groot N.N."/>
        </authorList>
    </citation>
    <scope>NUCLEOTIDE SEQUENCE [LARGE SCALE GENOMIC DNA]</scope>
    <source>
        <strain evidence="5 6">CGMCC 1.10836</strain>
    </source>
</reference>
<dbReference type="AlphaFoldDB" id="A0A1H8MH39"/>
<dbReference type="PANTHER" id="PTHR44846">
    <property type="entry name" value="MANNOSYL-D-GLYCERATE TRANSPORT/METABOLISM SYSTEM REPRESSOR MNGR-RELATED"/>
    <property type="match status" value="1"/>
</dbReference>
<dbReference type="InterPro" id="IPR036388">
    <property type="entry name" value="WH-like_DNA-bd_sf"/>
</dbReference>
<keyword evidence="3" id="KW-0804">Transcription</keyword>
<name>A0A1H8MH39_9RHOB</name>
<feature type="domain" description="HTH gntR-type" evidence="4">
    <location>
        <begin position="3"/>
        <end position="71"/>
    </location>
</feature>